<dbReference type="PANTHER" id="PTHR33164">
    <property type="entry name" value="TRANSCRIPTIONAL REGULATOR, MARR FAMILY"/>
    <property type="match status" value="1"/>
</dbReference>
<dbReference type="InterPro" id="IPR039422">
    <property type="entry name" value="MarR/SlyA-like"/>
</dbReference>
<evidence type="ECO:0000313" key="3">
    <source>
        <dbReference type="EMBL" id="MCD2196634.1"/>
    </source>
</evidence>
<dbReference type="Proteomes" id="UP001199469">
    <property type="component" value="Unassembled WGS sequence"/>
</dbReference>
<dbReference type="PANTHER" id="PTHR33164:SF95">
    <property type="entry name" value="TRANSCRIPTIONAL REGULATOR"/>
    <property type="match status" value="1"/>
</dbReference>
<feature type="domain" description="HTH marR-type" evidence="2">
    <location>
        <begin position="37"/>
        <end position="166"/>
    </location>
</feature>
<reference evidence="3 4" key="1">
    <citation type="submission" date="2021-11" db="EMBL/GenBank/DDBJ databases">
        <title>Draft genome sequence of Actinomycetospora sp. SF1 isolated from the rhizosphere soil.</title>
        <authorList>
            <person name="Duangmal K."/>
            <person name="Chantavorakit T."/>
        </authorList>
    </citation>
    <scope>NUCLEOTIDE SEQUENCE [LARGE SCALE GENOMIC DNA]</scope>
    <source>
        <strain evidence="3 4">TBRC 5722</strain>
    </source>
</reference>
<gene>
    <name evidence="3" type="ORF">LQ327_24990</name>
</gene>
<dbReference type="InterPro" id="IPR036390">
    <property type="entry name" value="WH_DNA-bd_sf"/>
</dbReference>
<evidence type="ECO:0000256" key="1">
    <source>
        <dbReference type="SAM" id="MobiDB-lite"/>
    </source>
</evidence>
<accession>A0ABS8PED3</accession>
<sequence length="177" mass="19342">MTRQDGSTEPDDPRPANTNGVGPGDPPETPEPLRGAPGFLVRRLYQAYSAAWLRHVDTALTGPQFAVMTAVHSYPRIDQGSLAASVALDRSTMADVCRRLEDRALIRRDTAPADGRRKLLTLTSQGESVLADVTSRVGRLNLRLMRGEEEAGEFASLLATLDKLSERWEQVADEDAV</sequence>
<name>A0ABS8PED3_9PSEU</name>
<dbReference type="RefSeq" id="WP_230738515.1">
    <property type="nucleotide sequence ID" value="NZ_JAJNDB010000006.1"/>
</dbReference>
<dbReference type="InterPro" id="IPR000835">
    <property type="entry name" value="HTH_MarR-typ"/>
</dbReference>
<proteinExistence type="predicted"/>
<evidence type="ECO:0000313" key="4">
    <source>
        <dbReference type="Proteomes" id="UP001199469"/>
    </source>
</evidence>
<dbReference type="InterPro" id="IPR036388">
    <property type="entry name" value="WH-like_DNA-bd_sf"/>
</dbReference>
<keyword evidence="4" id="KW-1185">Reference proteome</keyword>
<dbReference type="Pfam" id="PF01047">
    <property type="entry name" value="MarR"/>
    <property type="match status" value="1"/>
</dbReference>
<comment type="caution">
    <text evidence="3">The sequence shown here is derived from an EMBL/GenBank/DDBJ whole genome shotgun (WGS) entry which is preliminary data.</text>
</comment>
<dbReference type="PROSITE" id="PS50995">
    <property type="entry name" value="HTH_MARR_2"/>
    <property type="match status" value="1"/>
</dbReference>
<dbReference type="SMART" id="SM00347">
    <property type="entry name" value="HTH_MARR"/>
    <property type="match status" value="1"/>
</dbReference>
<protein>
    <submittedName>
        <fullName evidence="3">MarR family winged helix-turn-helix transcriptional regulator</fullName>
    </submittedName>
</protein>
<organism evidence="3 4">
    <name type="scientific">Actinomycetospora endophytica</name>
    <dbReference type="NCBI Taxonomy" id="2291215"/>
    <lineage>
        <taxon>Bacteria</taxon>
        <taxon>Bacillati</taxon>
        <taxon>Actinomycetota</taxon>
        <taxon>Actinomycetes</taxon>
        <taxon>Pseudonocardiales</taxon>
        <taxon>Pseudonocardiaceae</taxon>
        <taxon>Actinomycetospora</taxon>
    </lineage>
</organism>
<feature type="region of interest" description="Disordered" evidence="1">
    <location>
        <begin position="1"/>
        <end position="35"/>
    </location>
</feature>
<dbReference type="EMBL" id="JAJNDB010000006">
    <property type="protein sequence ID" value="MCD2196634.1"/>
    <property type="molecule type" value="Genomic_DNA"/>
</dbReference>
<evidence type="ECO:0000259" key="2">
    <source>
        <dbReference type="PROSITE" id="PS50995"/>
    </source>
</evidence>
<dbReference type="Gene3D" id="1.10.10.10">
    <property type="entry name" value="Winged helix-like DNA-binding domain superfamily/Winged helix DNA-binding domain"/>
    <property type="match status" value="1"/>
</dbReference>
<dbReference type="SUPFAM" id="SSF46785">
    <property type="entry name" value="Winged helix' DNA-binding domain"/>
    <property type="match status" value="1"/>
</dbReference>